<evidence type="ECO:0000313" key="2">
    <source>
        <dbReference type="Proteomes" id="UP000183567"/>
    </source>
</evidence>
<reference evidence="1 2" key="1">
    <citation type="submission" date="2016-03" db="EMBL/GenBank/DDBJ databases">
        <title>Comparative genomics of the ectomycorrhizal sister species Rhizopogon vinicolor and Rhizopogon vesiculosus (Basidiomycota: Boletales) reveals a divergence of the mating type B locus.</title>
        <authorList>
            <person name="Mujic A.B."/>
            <person name="Kuo A."/>
            <person name="Tritt A."/>
            <person name="Lipzen A."/>
            <person name="Chen C."/>
            <person name="Johnson J."/>
            <person name="Sharma A."/>
            <person name="Barry K."/>
            <person name="Grigoriev I.V."/>
            <person name="Spatafora J.W."/>
        </authorList>
    </citation>
    <scope>NUCLEOTIDE SEQUENCE [LARGE SCALE GENOMIC DNA]</scope>
    <source>
        <strain evidence="1 2">AM-OR11-056</strain>
    </source>
</reference>
<protein>
    <submittedName>
        <fullName evidence="1">Uncharacterized protein</fullName>
    </submittedName>
</protein>
<name>A0A1J8QED5_9AGAM</name>
<comment type="caution">
    <text evidence="1">The sequence shown here is derived from an EMBL/GenBank/DDBJ whole genome shotgun (WGS) entry which is preliminary data.</text>
</comment>
<keyword evidence="2" id="KW-1185">Reference proteome</keyword>
<sequence length="14" mass="1470">MSAHMSPRAISANP</sequence>
<accession>A0A1J8QED5</accession>
<dbReference type="Proteomes" id="UP000183567">
    <property type="component" value="Unassembled WGS sequence"/>
</dbReference>
<proteinExistence type="predicted"/>
<dbReference type="EMBL" id="LVVM01000741">
    <property type="protein sequence ID" value="OJA20046.1"/>
    <property type="molecule type" value="Genomic_DNA"/>
</dbReference>
<gene>
    <name evidence="1" type="ORF">AZE42_13894</name>
</gene>
<organism evidence="1 2">
    <name type="scientific">Rhizopogon vesiculosus</name>
    <dbReference type="NCBI Taxonomy" id="180088"/>
    <lineage>
        <taxon>Eukaryota</taxon>
        <taxon>Fungi</taxon>
        <taxon>Dikarya</taxon>
        <taxon>Basidiomycota</taxon>
        <taxon>Agaricomycotina</taxon>
        <taxon>Agaricomycetes</taxon>
        <taxon>Agaricomycetidae</taxon>
        <taxon>Boletales</taxon>
        <taxon>Suillineae</taxon>
        <taxon>Rhizopogonaceae</taxon>
        <taxon>Rhizopogon</taxon>
    </lineage>
</organism>
<evidence type="ECO:0000313" key="1">
    <source>
        <dbReference type="EMBL" id="OJA20046.1"/>
    </source>
</evidence>